<dbReference type="PANTHER" id="PTHR46573">
    <property type="entry name" value="WD REPEAT, SAM AND U-BOX DOMAIN-CONTAINING PROTEIN 1"/>
    <property type="match status" value="1"/>
</dbReference>
<dbReference type="Proteomes" id="UP000663870">
    <property type="component" value="Unassembled WGS sequence"/>
</dbReference>
<dbReference type="SUPFAM" id="SSF57850">
    <property type="entry name" value="RING/U-box"/>
    <property type="match status" value="1"/>
</dbReference>
<keyword evidence="3" id="KW-1185">Reference proteome</keyword>
<feature type="domain" description="U-box" evidence="1">
    <location>
        <begin position="332"/>
        <end position="399"/>
    </location>
</feature>
<organism evidence="2 3">
    <name type="scientific">Rotaria sordida</name>
    <dbReference type="NCBI Taxonomy" id="392033"/>
    <lineage>
        <taxon>Eukaryota</taxon>
        <taxon>Metazoa</taxon>
        <taxon>Spiralia</taxon>
        <taxon>Gnathifera</taxon>
        <taxon>Rotifera</taxon>
        <taxon>Eurotatoria</taxon>
        <taxon>Bdelloidea</taxon>
        <taxon>Philodinida</taxon>
        <taxon>Philodinidae</taxon>
        <taxon>Rotaria</taxon>
    </lineage>
</organism>
<comment type="caution">
    <text evidence="2">The sequence shown here is derived from an EMBL/GenBank/DDBJ whole genome shotgun (WGS) entry which is preliminary data.</text>
</comment>
<dbReference type="SMART" id="SM00504">
    <property type="entry name" value="Ubox"/>
    <property type="match status" value="1"/>
</dbReference>
<evidence type="ECO:0000313" key="2">
    <source>
        <dbReference type="EMBL" id="CAF1031235.1"/>
    </source>
</evidence>
<dbReference type="CDD" id="cd16655">
    <property type="entry name" value="RING-Ubox_WDSUB1-like"/>
    <property type="match status" value="1"/>
</dbReference>
<name>A0A814IZC3_9BILA</name>
<protein>
    <recommendedName>
        <fullName evidence="1">U-box domain-containing protein</fullName>
    </recommendedName>
</protein>
<sequence length="399" mass="45926">MSSRDIPLTIEMVISWAKSGHESDKVYRFIFLHPEDLFTIPQRRSWTIGHQVVYNGDVNLLKRILALFSDEQINIRTLSRDQKTLLDVAKERHKIYPSMYTYVEHLFLQDDLIQAAKQSNWDLVHNILNKHPKLSNEKPPYSTYFLLHYVVQNGDRRILENLLRRHEFQMNVLSAHNETLIDMAKRLGKIDMYSILEPTKQEELHSKSIKHSLPLSLFSSKSKSNKNPPSSTFSLLPHPVLHPTSDLPYPTIDPFPSAPLSNVTLNLSSTGNFTFTKDNKSITIQNEVSPSKEQQQLINTKNEHIHSMETMSSQYSDANIEQPVISPTSKEQLTKNLTCFLTQEIFIDPVIASDGQTYEREAITEWVNLYHCSPMTGASMDAEFNDNTELKQIIQSMKK</sequence>
<dbReference type="PANTHER" id="PTHR46573:SF1">
    <property type="entry name" value="WD REPEAT, SAM AND U-BOX DOMAIN-CONTAINING PROTEIN 1"/>
    <property type="match status" value="1"/>
</dbReference>
<evidence type="ECO:0000313" key="3">
    <source>
        <dbReference type="Proteomes" id="UP000663870"/>
    </source>
</evidence>
<dbReference type="InterPro" id="IPR003613">
    <property type="entry name" value="Ubox_domain"/>
</dbReference>
<dbReference type="EMBL" id="CAJNOL010000367">
    <property type="protein sequence ID" value="CAF1031235.1"/>
    <property type="molecule type" value="Genomic_DNA"/>
</dbReference>
<proteinExistence type="predicted"/>
<dbReference type="InterPro" id="IPR036770">
    <property type="entry name" value="Ankyrin_rpt-contain_sf"/>
</dbReference>
<dbReference type="GO" id="GO:0016567">
    <property type="term" value="P:protein ubiquitination"/>
    <property type="evidence" value="ECO:0007669"/>
    <property type="project" value="InterPro"/>
</dbReference>
<dbReference type="InterPro" id="IPR013083">
    <property type="entry name" value="Znf_RING/FYVE/PHD"/>
</dbReference>
<dbReference type="PROSITE" id="PS51698">
    <property type="entry name" value="U_BOX"/>
    <property type="match status" value="1"/>
</dbReference>
<dbReference type="SUPFAM" id="SSF48403">
    <property type="entry name" value="Ankyrin repeat"/>
    <property type="match status" value="1"/>
</dbReference>
<accession>A0A814IZC3</accession>
<gene>
    <name evidence="2" type="ORF">JXQ802_LOCUS15658</name>
</gene>
<dbReference type="Pfam" id="PF04564">
    <property type="entry name" value="U-box"/>
    <property type="match status" value="1"/>
</dbReference>
<dbReference type="InterPro" id="IPR052085">
    <property type="entry name" value="WD-SAM-U-box"/>
</dbReference>
<dbReference type="Gene3D" id="3.30.40.10">
    <property type="entry name" value="Zinc/RING finger domain, C3HC4 (zinc finger)"/>
    <property type="match status" value="1"/>
</dbReference>
<dbReference type="Gene3D" id="1.25.40.20">
    <property type="entry name" value="Ankyrin repeat-containing domain"/>
    <property type="match status" value="1"/>
</dbReference>
<reference evidence="2" key="1">
    <citation type="submission" date="2021-02" db="EMBL/GenBank/DDBJ databases">
        <authorList>
            <person name="Nowell W R."/>
        </authorList>
    </citation>
    <scope>NUCLEOTIDE SEQUENCE</scope>
</reference>
<evidence type="ECO:0000259" key="1">
    <source>
        <dbReference type="PROSITE" id="PS51698"/>
    </source>
</evidence>
<dbReference type="AlphaFoldDB" id="A0A814IZC3"/>
<dbReference type="GO" id="GO:0004842">
    <property type="term" value="F:ubiquitin-protein transferase activity"/>
    <property type="evidence" value="ECO:0007669"/>
    <property type="project" value="InterPro"/>
</dbReference>